<dbReference type="EMBL" id="AZGY01000004">
    <property type="protein sequence ID" value="KZZ98775.1"/>
    <property type="molecule type" value="Genomic_DNA"/>
</dbReference>
<evidence type="ECO:0000313" key="13">
    <source>
        <dbReference type="Proteomes" id="UP000078544"/>
    </source>
</evidence>
<dbReference type="GO" id="GO:0016020">
    <property type="term" value="C:membrane"/>
    <property type="evidence" value="ECO:0007669"/>
    <property type="project" value="UniProtKB-SubCell"/>
</dbReference>
<keyword evidence="13" id="KW-1185">Reference proteome</keyword>
<reference evidence="12 13" key="1">
    <citation type="journal article" date="2016" name="Genome Biol. Evol.">
        <title>Divergent and convergent evolution of fungal pathogenicity.</title>
        <authorList>
            <person name="Shang Y."/>
            <person name="Xiao G."/>
            <person name="Zheng P."/>
            <person name="Cen K."/>
            <person name="Zhan S."/>
            <person name="Wang C."/>
        </authorList>
    </citation>
    <scope>NUCLEOTIDE SEQUENCE [LARGE SCALE GENOMIC DNA]</scope>
    <source>
        <strain evidence="12 13">RCEF 2490</strain>
    </source>
</reference>
<dbReference type="OrthoDB" id="414175at2759"/>
<dbReference type="AlphaFoldDB" id="A0A168EGL0"/>
<gene>
    <name evidence="12" type="ORF">AAL_02326</name>
</gene>
<feature type="compositionally biased region" description="Basic and acidic residues" evidence="9">
    <location>
        <begin position="58"/>
        <end position="70"/>
    </location>
</feature>
<keyword evidence="6" id="KW-1133">Transmembrane helix</keyword>
<feature type="domain" description="Fringe-like glycosyltransferase" evidence="11">
    <location>
        <begin position="273"/>
        <end position="351"/>
    </location>
</feature>
<dbReference type="GO" id="GO:0012505">
    <property type="term" value="C:endomembrane system"/>
    <property type="evidence" value="ECO:0007669"/>
    <property type="project" value="UniProtKB-SubCell"/>
</dbReference>
<evidence type="ECO:0000256" key="1">
    <source>
        <dbReference type="ARBA" id="ARBA00004606"/>
    </source>
</evidence>
<evidence type="ECO:0000256" key="8">
    <source>
        <dbReference type="ARBA" id="ARBA00037847"/>
    </source>
</evidence>
<evidence type="ECO:0000313" key="12">
    <source>
        <dbReference type="EMBL" id="KZZ98775.1"/>
    </source>
</evidence>
<feature type="chain" id="PRO_5007896479" evidence="10">
    <location>
        <begin position="41"/>
        <end position="552"/>
    </location>
</feature>
<keyword evidence="7" id="KW-0472">Membrane</keyword>
<feature type="signal peptide" evidence="10">
    <location>
        <begin position="1"/>
        <end position="40"/>
    </location>
</feature>
<comment type="subcellular location">
    <subcellularLocation>
        <location evidence="8">Endomembrane system</location>
        <topology evidence="8">Single-pass membrane protein</topology>
    </subcellularLocation>
    <subcellularLocation>
        <location evidence="1">Membrane</location>
        <topology evidence="1">Single-pass type II membrane protein</topology>
    </subcellularLocation>
</comment>
<evidence type="ECO:0000256" key="4">
    <source>
        <dbReference type="ARBA" id="ARBA00022692"/>
    </source>
</evidence>
<evidence type="ECO:0000256" key="9">
    <source>
        <dbReference type="SAM" id="MobiDB-lite"/>
    </source>
</evidence>
<evidence type="ECO:0000256" key="10">
    <source>
        <dbReference type="SAM" id="SignalP"/>
    </source>
</evidence>
<evidence type="ECO:0000256" key="6">
    <source>
        <dbReference type="ARBA" id="ARBA00022989"/>
    </source>
</evidence>
<comment type="caution">
    <text evidence="12">The sequence shown here is derived from an EMBL/GenBank/DDBJ whole genome shotgun (WGS) entry which is preliminary data.</text>
</comment>
<keyword evidence="4" id="KW-0812">Transmembrane</keyword>
<sequence length="552" mass="62290">MGAIFLGPKRSMTMRSPCVRALLAALCVLLLLLALLRTDAVPVGRPRLFRKPSTKASPIHEQKPLEDHKSPVTTDSIIGNGDMGMSKLNMNCSLDMPHLQKIRQKYGLDERFQYMKRYIRFTRNASLERKRMTKVSQNLLNGAFKTVDVNKQYAEDACDIPLEVQVSASGLPSTANASDFMFGVSTTFKRFMDPETTPINEWIYWLTDSRGRSNGGKLLLMLLDASDDELQEVANLLGDVGIDVDVYHSDSSLEMAVRYLSLVPTLFTHPDALTKKWLVTCDDDTFFPSMHELVAKLNQHDHTREMYIGTLSEDTGAIERHGSQAFGGGGVFLSLPLAEKITDLYGSCTTEQKILESNSGWGPQGDIILRKCIYENTDTRLTTLWDLWQLDFFGHPAGFYEWGIKPLSLHHYRGGGWHKAKPSQYTKIAHTCGEDCTLQRFQTKDDFIISGYSIAHYPEGVTFDTNQLEATLHAAPEDKGWNLDFMMGPQRPNLEKTGKKIAWEMEESELLSDGSVLQTYTRKQNDERWVHSDKQPMSNIDGIIELVWIPSS</sequence>
<name>A0A168EGL0_9HYPO</name>
<dbReference type="Pfam" id="PF02434">
    <property type="entry name" value="Fringe"/>
    <property type="match status" value="1"/>
</dbReference>
<dbReference type="Proteomes" id="UP000078544">
    <property type="component" value="Unassembled WGS sequence"/>
</dbReference>
<dbReference type="InterPro" id="IPR003378">
    <property type="entry name" value="Fringe-like_glycosylTrfase"/>
</dbReference>
<proteinExistence type="predicted"/>
<keyword evidence="10" id="KW-0732">Signal</keyword>
<evidence type="ECO:0000256" key="5">
    <source>
        <dbReference type="ARBA" id="ARBA00022968"/>
    </source>
</evidence>
<evidence type="ECO:0000256" key="3">
    <source>
        <dbReference type="ARBA" id="ARBA00022679"/>
    </source>
</evidence>
<keyword evidence="2" id="KW-0328">Glycosyltransferase</keyword>
<feature type="region of interest" description="Disordered" evidence="9">
    <location>
        <begin position="49"/>
        <end position="72"/>
    </location>
</feature>
<keyword evidence="3" id="KW-0808">Transferase</keyword>
<organism evidence="12 13">
    <name type="scientific">Moelleriella libera RCEF 2490</name>
    <dbReference type="NCBI Taxonomy" id="1081109"/>
    <lineage>
        <taxon>Eukaryota</taxon>
        <taxon>Fungi</taxon>
        <taxon>Dikarya</taxon>
        <taxon>Ascomycota</taxon>
        <taxon>Pezizomycotina</taxon>
        <taxon>Sordariomycetes</taxon>
        <taxon>Hypocreomycetidae</taxon>
        <taxon>Hypocreales</taxon>
        <taxon>Clavicipitaceae</taxon>
        <taxon>Moelleriella</taxon>
    </lineage>
</organism>
<dbReference type="STRING" id="1081109.A0A168EGL0"/>
<protein>
    <submittedName>
        <fullName evidence="12">Fringe-like protein</fullName>
    </submittedName>
</protein>
<dbReference type="PANTHER" id="PTHR10811">
    <property type="entry name" value="FRINGE-RELATED"/>
    <property type="match status" value="1"/>
</dbReference>
<dbReference type="GO" id="GO:0016757">
    <property type="term" value="F:glycosyltransferase activity"/>
    <property type="evidence" value="ECO:0007669"/>
    <property type="project" value="UniProtKB-KW"/>
</dbReference>
<keyword evidence="5" id="KW-0735">Signal-anchor</keyword>
<evidence type="ECO:0000256" key="7">
    <source>
        <dbReference type="ARBA" id="ARBA00023136"/>
    </source>
</evidence>
<evidence type="ECO:0000259" key="11">
    <source>
        <dbReference type="Pfam" id="PF02434"/>
    </source>
</evidence>
<dbReference type="Gene3D" id="3.90.550.50">
    <property type="match status" value="1"/>
</dbReference>
<evidence type="ECO:0000256" key="2">
    <source>
        <dbReference type="ARBA" id="ARBA00022676"/>
    </source>
</evidence>
<accession>A0A168EGL0</accession>
<dbReference type="FunFam" id="3.90.550.50:FF:000036">
    <property type="entry name" value="Putative glycosyltransferase family 31 protein"/>
    <property type="match status" value="1"/>
</dbReference>